<dbReference type="EMBL" id="JAUCMV010000005">
    <property type="protein sequence ID" value="KAK0395248.1"/>
    <property type="molecule type" value="Genomic_DNA"/>
</dbReference>
<keyword evidence="2" id="KW-0479">Metal-binding</keyword>
<dbReference type="AlphaFoldDB" id="A0AA39GYU9"/>
<dbReference type="SMART" id="SM00571">
    <property type="entry name" value="DDT"/>
    <property type="match status" value="1"/>
</dbReference>
<evidence type="ECO:0000259" key="9">
    <source>
        <dbReference type="PROSITE" id="PS50827"/>
    </source>
</evidence>
<feature type="compositionally biased region" description="Basic residues" evidence="7">
    <location>
        <begin position="1084"/>
        <end position="1096"/>
    </location>
</feature>
<protein>
    <recommendedName>
        <fullName evidence="12">DDT domain-containing protein</fullName>
    </recommendedName>
</protein>
<dbReference type="InterPro" id="IPR011011">
    <property type="entry name" value="Znf_FYVE_PHD"/>
</dbReference>
<proteinExistence type="predicted"/>
<feature type="domain" description="DDT" evidence="9">
    <location>
        <begin position="157"/>
        <end position="217"/>
    </location>
</feature>
<evidence type="ECO:0000256" key="2">
    <source>
        <dbReference type="ARBA" id="ARBA00022723"/>
    </source>
</evidence>
<evidence type="ECO:0000256" key="3">
    <source>
        <dbReference type="ARBA" id="ARBA00022771"/>
    </source>
</evidence>
<evidence type="ECO:0000256" key="4">
    <source>
        <dbReference type="ARBA" id="ARBA00022833"/>
    </source>
</evidence>
<dbReference type="Pfam" id="PF02791">
    <property type="entry name" value="DDT"/>
    <property type="match status" value="1"/>
</dbReference>
<name>A0AA39GYU9_9BILA</name>
<comment type="caution">
    <text evidence="10">The sequence shown here is derived from an EMBL/GenBank/DDBJ whole genome shotgun (WGS) entry which is preliminary data.</text>
</comment>
<gene>
    <name evidence="10" type="ORF">QR680_001183</name>
</gene>
<keyword evidence="5" id="KW-0539">Nucleus</keyword>
<dbReference type="GO" id="GO:0000978">
    <property type="term" value="F:RNA polymerase II cis-regulatory region sequence-specific DNA binding"/>
    <property type="evidence" value="ECO:0007669"/>
    <property type="project" value="TreeGrafter"/>
</dbReference>
<reference evidence="10" key="1">
    <citation type="submission" date="2023-06" db="EMBL/GenBank/DDBJ databases">
        <title>Genomic analysis of the entomopathogenic nematode Steinernema hermaphroditum.</title>
        <authorList>
            <person name="Schwarz E.M."/>
            <person name="Heppert J.K."/>
            <person name="Baniya A."/>
            <person name="Schwartz H.T."/>
            <person name="Tan C.-H."/>
            <person name="Antoshechkin I."/>
            <person name="Sternberg P.W."/>
            <person name="Goodrich-Blair H."/>
            <person name="Dillman A.R."/>
        </authorList>
    </citation>
    <scope>NUCLEOTIDE SEQUENCE</scope>
    <source>
        <strain evidence="10">PS9179</strain>
        <tissue evidence="10">Whole animal</tissue>
    </source>
</reference>
<keyword evidence="11" id="KW-1185">Reference proteome</keyword>
<dbReference type="Proteomes" id="UP001175271">
    <property type="component" value="Unassembled WGS sequence"/>
</dbReference>
<dbReference type="SUPFAM" id="SSF57903">
    <property type="entry name" value="FYVE/PHD zinc finger"/>
    <property type="match status" value="1"/>
</dbReference>
<evidence type="ECO:0000313" key="10">
    <source>
        <dbReference type="EMBL" id="KAK0395248.1"/>
    </source>
</evidence>
<dbReference type="InterPro" id="IPR013083">
    <property type="entry name" value="Znf_RING/FYVE/PHD"/>
</dbReference>
<evidence type="ECO:0000256" key="6">
    <source>
        <dbReference type="PROSITE-ProRule" id="PRU00146"/>
    </source>
</evidence>
<comment type="subcellular location">
    <subcellularLocation>
        <location evidence="1">Nucleus</location>
    </subcellularLocation>
</comment>
<dbReference type="GO" id="GO:0006357">
    <property type="term" value="P:regulation of transcription by RNA polymerase II"/>
    <property type="evidence" value="ECO:0007669"/>
    <property type="project" value="InterPro"/>
</dbReference>
<feature type="compositionally biased region" description="Low complexity" evidence="7">
    <location>
        <begin position="52"/>
        <end position="69"/>
    </location>
</feature>
<dbReference type="PANTHER" id="PTHR45975">
    <property type="entry name" value="NUCLEOSOME-REMODELING FACTOR SUBUNIT BPTF"/>
    <property type="match status" value="1"/>
</dbReference>
<evidence type="ECO:0000313" key="11">
    <source>
        <dbReference type="Proteomes" id="UP001175271"/>
    </source>
</evidence>
<organism evidence="10 11">
    <name type="scientific">Steinernema hermaphroditum</name>
    <dbReference type="NCBI Taxonomy" id="289476"/>
    <lineage>
        <taxon>Eukaryota</taxon>
        <taxon>Metazoa</taxon>
        <taxon>Ecdysozoa</taxon>
        <taxon>Nematoda</taxon>
        <taxon>Chromadorea</taxon>
        <taxon>Rhabditida</taxon>
        <taxon>Tylenchina</taxon>
        <taxon>Panagrolaimomorpha</taxon>
        <taxon>Strongyloidoidea</taxon>
        <taxon>Steinernematidae</taxon>
        <taxon>Steinernema</taxon>
    </lineage>
</organism>
<accession>A0AA39GYU9</accession>
<dbReference type="GO" id="GO:0016589">
    <property type="term" value="C:NURF complex"/>
    <property type="evidence" value="ECO:0007669"/>
    <property type="project" value="InterPro"/>
</dbReference>
<evidence type="ECO:0000259" key="8">
    <source>
        <dbReference type="PROSITE" id="PS50016"/>
    </source>
</evidence>
<dbReference type="PROSITE" id="PS50827">
    <property type="entry name" value="DDT"/>
    <property type="match status" value="1"/>
</dbReference>
<dbReference type="InterPro" id="IPR018501">
    <property type="entry name" value="DDT_dom"/>
</dbReference>
<feature type="region of interest" description="Disordered" evidence="7">
    <location>
        <begin position="1136"/>
        <end position="1156"/>
    </location>
</feature>
<dbReference type="PANTHER" id="PTHR45975:SF2">
    <property type="entry name" value="NUCLEOSOME-REMODELING FACTOR SUBUNIT BPTF"/>
    <property type="match status" value="1"/>
</dbReference>
<evidence type="ECO:0000256" key="5">
    <source>
        <dbReference type="ARBA" id="ARBA00023242"/>
    </source>
</evidence>
<feature type="domain" description="PHD-type" evidence="8">
    <location>
        <begin position="309"/>
        <end position="363"/>
    </location>
</feature>
<dbReference type="InterPro" id="IPR019787">
    <property type="entry name" value="Znf_PHD-finger"/>
</dbReference>
<dbReference type="GO" id="GO:0008270">
    <property type="term" value="F:zinc ion binding"/>
    <property type="evidence" value="ECO:0007669"/>
    <property type="project" value="UniProtKB-KW"/>
</dbReference>
<feature type="region of interest" description="Disordered" evidence="7">
    <location>
        <begin position="1"/>
        <end position="109"/>
    </location>
</feature>
<evidence type="ECO:0000256" key="1">
    <source>
        <dbReference type="ARBA" id="ARBA00004123"/>
    </source>
</evidence>
<sequence>MSTQATRRSSRNRIRTPVVGGGRYSPPPPSPGLRGRTPKSRVRAAKEERSSTPRSTPSNRSTPMRSTTSRTKKSEKVIDDGIADFMQIPDFSSSDEESKDGSESDEQSMNEDYGYLEDEEVDCGGTEEEINEEDFSEDEDVPDFELPVGSDDIPLEPEHMLDAFEVYETCRTHYRLLLLSPFCIEDFVRVLRSHEQSRLLAEIHIAFLKFALRDDEEEQMIMASNDLNPSFSLLVALLEPMTYAEVLRQYVESDTLRFPKNVRDILNETNYPFCSAKERLVVLKFLCSRFYESAIFRHSARQELKYKHDDYCRDCSLHRSAISGILYKCSFCEAIYHSSCLEQMNGCIPAETEDWLCLICEVHRKIPGVSISDLPPENTNLRLEQLGEDRHNRVYWFVGRRILVVDPADRSVTYYSTLPQFCPLTYLLGDGRYEKRLHRRLTAEFDRIDEEMRMTIDLTVSRHNTLSQQKQDLTRDIYLILDNVIRVAQIYHKYKAGLLDERENILASAVRNACGIDEDGHLFDNFWVGSYTEAEIAELGKQLVSAPRSSNIEDLIRRRGNGFRLGLIENDFRSYENQYACNDYARSPQLRAKERDRKKYMNVKFALDVNFAWTCPKGRDLFGPAFQTSKSLQWTLDEVRKKIPKALFHRLWPEYSEKFKADLDNADTVEKLKLVLLKMECAIRKPVFSSVWWNSLGHTTLYRYSVEDKDAKKKEESAKNKSLKNSMKNQTLDEDSDVVWVKFRNGVQPKHVLWRVKDEEYRLNGKGQLGGWLWQSRTWKRTFVDQLPVVPRGITAKSDASKFVKNSPEYRAHRLDKLIDRFMYWRKIGDGFEYLEARYEKRREVCFSPMCRLGIKYITYYGPNTGYQQCYNPECRMVFRRFNGPTQGISKVTRPDKLPFARKNLRPKKRYGLEDPFPISDPFTYKSRGSGKSSILNLKAPILRRLARQGGLSNKMFIHGFSRTAKPNPLYWNIPAPRPTFDNCWRYLTFNAKSLHAIALQLRIMFACIRWSDLPQEEGENKHIVHGVDGEEQRIVIGHREHPPDGYYEQYKVRIYKLKDADDLDEAEMDECDDSEDYVEGRIRSGRRAKRPKRTKNSQQLPKQTEIVERWIDGVDLKLWEIKNYWQGYSRRQVVKRKPGDPAAPPSPIPQQASPVVTAPPMKKVKIITQSNGVAPKIVTPLAAKTVLPLTMPNGTPIGKNGTSPNVFRYVKVMNNSNGRVIPLQKDGLPVKYTVVRMAKPNGVIESNGQQADSIAK</sequence>
<dbReference type="PROSITE" id="PS50016">
    <property type="entry name" value="ZF_PHD_2"/>
    <property type="match status" value="1"/>
</dbReference>
<evidence type="ECO:0008006" key="12">
    <source>
        <dbReference type="Google" id="ProtNLM"/>
    </source>
</evidence>
<feature type="compositionally biased region" description="Acidic residues" evidence="7">
    <location>
        <begin position="93"/>
        <end position="109"/>
    </location>
</feature>
<dbReference type="Gene3D" id="3.30.40.10">
    <property type="entry name" value="Zinc/RING finger domain, C3HC4 (zinc finger)"/>
    <property type="match status" value="1"/>
</dbReference>
<keyword evidence="4" id="KW-0862">Zinc</keyword>
<evidence type="ECO:0000256" key="7">
    <source>
        <dbReference type="SAM" id="MobiDB-lite"/>
    </source>
</evidence>
<feature type="region of interest" description="Disordered" evidence="7">
    <location>
        <begin position="1083"/>
        <end position="1102"/>
    </location>
</feature>
<keyword evidence="3 6" id="KW-0863">Zinc-finger</keyword>
<dbReference type="InterPro" id="IPR038028">
    <property type="entry name" value="BPTF"/>
</dbReference>